<feature type="compositionally biased region" description="Polar residues" evidence="1">
    <location>
        <begin position="36"/>
        <end position="50"/>
    </location>
</feature>
<evidence type="ECO:0000313" key="2">
    <source>
        <dbReference type="EMBL" id="CAL1578011.1"/>
    </source>
</evidence>
<dbReference type="EMBL" id="OZ035835">
    <property type="protein sequence ID" value="CAL1578011.1"/>
    <property type="molecule type" value="Genomic_DNA"/>
</dbReference>
<feature type="compositionally biased region" description="Basic and acidic residues" evidence="1">
    <location>
        <begin position="624"/>
        <end position="679"/>
    </location>
</feature>
<dbReference type="PANTHER" id="PTHR14931:SF2">
    <property type="entry name" value="LIGAND DEPENDENT NUCLEAR RECEPTOR COREPRESSOR"/>
    <property type="match status" value="1"/>
</dbReference>
<organism evidence="2 3">
    <name type="scientific">Knipowitschia caucasica</name>
    <name type="common">Caucasian dwarf goby</name>
    <name type="synonym">Pomatoschistus caucasicus</name>
    <dbReference type="NCBI Taxonomy" id="637954"/>
    <lineage>
        <taxon>Eukaryota</taxon>
        <taxon>Metazoa</taxon>
        <taxon>Chordata</taxon>
        <taxon>Craniata</taxon>
        <taxon>Vertebrata</taxon>
        <taxon>Euteleostomi</taxon>
        <taxon>Actinopterygii</taxon>
        <taxon>Neopterygii</taxon>
        <taxon>Teleostei</taxon>
        <taxon>Neoteleostei</taxon>
        <taxon>Acanthomorphata</taxon>
        <taxon>Gobiaria</taxon>
        <taxon>Gobiiformes</taxon>
        <taxon>Gobioidei</taxon>
        <taxon>Gobiidae</taxon>
        <taxon>Gobiinae</taxon>
        <taxon>Knipowitschia</taxon>
    </lineage>
</organism>
<feature type="region of interest" description="Disordered" evidence="1">
    <location>
        <begin position="162"/>
        <end position="357"/>
    </location>
</feature>
<dbReference type="Pfam" id="PF15090">
    <property type="entry name" value="DUF4553"/>
    <property type="match status" value="1"/>
</dbReference>
<feature type="region of interest" description="Disordered" evidence="1">
    <location>
        <begin position="1"/>
        <end position="150"/>
    </location>
</feature>
<dbReference type="Proteomes" id="UP001497482">
    <property type="component" value="Chromosome 13"/>
</dbReference>
<feature type="compositionally biased region" description="Polar residues" evidence="1">
    <location>
        <begin position="113"/>
        <end position="150"/>
    </location>
</feature>
<sequence>MDSVPSVSSQKEEPSDKPSPQPSKSKKAEDRKKAVGQNSSSKRQLRSSGQILDESPSIPPTPVTTSKSKPSITESKDPSLPPSPTLEQAPPKATEEAIPSETNIEPKSDCPISATSIPALTLSPTSEQIPPQATEEATPSETSIEPKSDCSISATFIPALALSPTSELEPPQAIEEVIPSETSVESNLGEHLSEQTDGQSKEHTSPVISKPKLRSAKTEPEESEGEKVESVQKENPVKDEPRVMSLRSKRSLQLDPEPSKTSAKSKPNEVQVESSSSADTTGPVNKKPARMPLRSEANKVDQAPPTEEKRPLRSQRSSSAARKLSEEPSLIRMTKTLAEPTPQRSSKSGVSSKSEPIRSPSVKFLNALNGAKNQQLISNLNLKFDKMHKGWMQLDREGQPAPKHKNKADRQAAIWKSKRRVRKPKLLDNQKYSPVQMLFMKGFDLDTICRWFLQTTETKSLVIVKKVNTRLPSETQLCFHSSGASGSALGVYPSLQAERLKKHLKKFAIASPVKSNPKTQKLIAKALEQELISVVKGKEKKEETSAVVRKIALSSKNEPQKAKGGKAQNPASARILRKYSNIREKQANARLKEKAKVNANLKSLTKEASKNSNLKALKSAPVKKQLDVEPKSDKKKVVVEKANVEKSIKPAKKDKAVKSVKAACEKLEVKDEVKKELPKRTSKRLGPPPPEQTVGTTPKSKTEKNVEEKKPLETSRPPKTKAVKVQKEPPVESETKRSDNPETNNDGKAPNSPDQVQTRSQRRVDSASPVPASPKSVTKKSGKGNRTPPAEKPALTRSSTLKLSGKRSQTAVLPRSASKRAQEALETPAKRTRSK</sequence>
<feature type="compositionally biased region" description="Low complexity" evidence="1">
    <location>
        <begin position="766"/>
        <end position="776"/>
    </location>
</feature>
<proteinExistence type="predicted"/>
<evidence type="ECO:0000256" key="1">
    <source>
        <dbReference type="SAM" id="MobiDB-lite"/>
    </source>
</evidence>
<name>A0AAV2JK01_KNICA</name>
<gene>
    <name evidence="2" type="ORF">KC01_LOCUS9248</name>
</gene>
<feature type="compositionally biased region" description="Low complexity" evidence="1">
    <location>
        <begin position="345"/>
        <end position="354"/>
    </location>
</feature>
<feature type="compositionally biased region" description="Polar residues" evidence="1">
    <location>
        <begin position="796"/>
        <end position="811"/>
    </location>
</feature>
<feature type="compositionally biased region" description="Basic and acidic residues" evidence="1">
    <location>
        <begin position="725"/>
        <end position="740"/>
    </location>
</feature>
<feature type="compositionally biased region" description="Polar residues" evidence="1">
    <location>
        <begin position="271"/>
        <end position="283"/>
    </location>
</feature>
<feature type="compositionally biased region" description="Basic and acidic residues" evidence="1">
    <location>
        <begin position="700"/>
        <end position="713"/>
    </location>
</feature>
<protein>
    <submittedName>
        <fullName evidence="2">Uncharacterized protein</fullName>
    </submittedName>
</protein>
<dbReference type="AlphaFoldDB" id="A0AAV2JK01"/>
<feature type="compositionally biased region" description="Basic and acidic residues" evidence="1">
    <location>
        <begin position="191"/>
        <end position="204"/>
    </location>
</feature>
<dbReference type="InterPro" id="IPR028104">
    <property type="entry name" value="DUF4553"/>
</dbReference>
<feature type="compositionally biased region" description="Low complexity" evidence="1">
    <location>
        <begin position="63"/>
        <end position="73"/>
    </location>
</feature>
<evidence type="ECO:0000313" key="3">
    <source>
        <dbReference type="Proteomes" id="UP001497482"/>
    </source>
</evidence>
<reference evidence="2 3" key="1">
    <citation type="submission" date="2024-04" db="EMBL/GenBank/DDBJ databases">
        <authorList>
            <person name="Waldvogel A.-M."/>
            <person name="Schoenle A."/>
        </authorList>
    </citation>
    <scope>NUCLEOTIDE SEQUENCE [LARGE SCALE GENOMIC DNA]</scope>
</reference>
<feature type="compositionally biased region" description="Polar residues" evidence="1">
    <location>
        <begin position="741"/>
        <end position="759"/>
    </location>
</feature>
<feature type="region of interest" description="Disordered" evidence="1">
    <location>
        <begin position="610"/>
        <end position="835"/>
    </location>
</feature>
<keyword evidence="3" id="KW-1185">Reference proteome</keyword>
<feature type="compositionally biased region" description="Basic and acidic residues" evidence="1">
    <location>
        <begin position="216"/>
        <end position="242"/>
    </location>
</feature>
<accession>A0AAV2JK01</accession>
<dbReference type="PANTHER" id="PTHR14931">
    <property type="entry name" value="GENE 340-RELATED"/>
    <property type="match status" value="1"/>
</dbReference>